<protein>
    <recommendedName>
        <fullName evidence="3">Terminase small subunit protein</fullName>
    </recommendedName>
</protein>
<dbReference type="Pfam" id="PF20901">
    <property type="entry name" value="Sf6_terminase"/>
    <property type="match status" value="1"/>
</dbReference>
<sequence>MMSSDDKTSGRPSIYSDELVANICVALASGRSLRDVCTDKGMPAASTVFLWLSKHPGFSEQYARAMEARTNALAEEILEIADDSAGDVHVTEDGKELIKPDVIARARLRVDTRKWLMSKMAPKKYGDKISQEVSGPDGKPVETVTRIERIIVKPADRNESSEA</sequence>
<dbReference type="Proteomes" id="UP001237780">
    <property type="component" value="Unassembled WGS sequence"/>
</dbReference>
<organism evidence="1 2">
    <name type="scientific">Phyllobacterium ifriqiyense</name>
    <dbReference type="NCBI Taxonomy" id="314238"/>
    <lineage>
        <taxon>Bacteria</taxon>
        <taxon>Pseudomonadati</taxon>
        <taxon>Pseudomonadota</taxon>
        <taxon>Alphaproteobacteria</taxon>
        <taxon>Hyphomicrobiales</taxon>
        <taxon>Phyllobacteriaceae</taxon>
        <taxon>Phyllobacterium</taxon>
    </lineage>
</organism>
<dbReference type="EMBL" id="JAUSZT010000003">
    <property type="protein sequence ID" value="MDQ0998077.1"/>
    <property type="molecule type" value="Genomic_DNA"/>
</dbReference>
<accession>A0ABU0SBG6</accession>
<reference evidence="1 2" key="1">
    <citation type="submission" date="2023-07" db="EMBL/GenBank/DDBJ databases">
        <title>Comparative genomics of wheat-associated soil bacteria to identify genetic determinants of phenazine resistance.</title>
        <authorList>
            <person name="Mouncey N."/>
        </authorList>
    </citation>
    <scope>NUCLEOTIDE SEQUENCE [LARGE SCALE GENOMIC DNA]</scope>
    <source>
        <strain evidence="1 2">W4I11</strain>
    </source>
</reference>
<evidence type="ECO:0008006" key="3">
    <source>
        <dbReference type="Google" id="ProtNLM"/>
    </source>
</evidence>
<dbReference type="RefSeq" id="WP_307282565.1">
    <property type="nucleotide sequence ID" value="NZ_JAUSZT010000003.1"/>
</dbReference>
<keyword evidence="2" id="KW-1185">Reference proteome</keyword>
<name>A0ABU0SBG6_9HYPH</name>
<dbReference type="InterPro" id="IPR048683">
    <property type="entry name" value="Sf6_terminase"/>
</dbReference>
<gene>
    <name evidence="1" type="ORF">QFZ34_003259</name>
</gene>
<proteinExistence type="predicted"/>
<evidence type="ECO:0000313" key="1">
    <source>
        <dbReference type="EMBL" id="MDQ0998077.1"/>
    </source>
</evidence>
<evidence type="ECO:0000313" key="2">
    <source>
        <dbReference type="Proteomes" id="UP001237780"/>
    </source>
</evidence>
<dbReference type="Gene3D" id="1.10.10.60">
    <property type="entry name" value="Homeodomain-like"/>
    <property type="match status" value="1"/>
</dbReference>
<comment type="caution">
    <text evidence="1">The sequence shown here is derived from an EMBL/GenBank/DDBJ whole genome shotgun (WGS) entry which is preliminary data.</text>
</comment>